<dbReference type="GO" id="GO:0004674">
    <property type="term" value="F:protein serine/threonine kinase activity"/>
    <property type="evidence" value="ECO:0007669"/>
    <property type="project" value="UniProtKB-KW"/>
</dbReference>
<evidence type="ECO:0000256" key="4">
    <source>
        <dbReference type="ARBA" id="ARBA00022679"/>
    </source>
</evidence>
<dbReference type="PROSITE" id="PS50011">
    <property type="entry name" value="PROTEIN_KINASE_DOM"/>
    <property type="match status" value="1"/>
</dbReference>
<dbReference type="SMART" id="SM00220">
    <property type="entry name" value="S_TKc"/>
    <property type="match status" value="1"/>
</dbReference>
<keyword evidence="4" id="KW-0808">Transferase</keyword>
<evidence type="ECO:0000256" key="15">
    <source>
        <dbReference type="PROSITE-ProRule" id="PRU10141"/>
    </source>
</evidence>
<evidence type="ECO:0000256" key="5">
    <source>
        <dbReference type="ARBA" id="ARBA00022692"/>
    </source>
</evidence>
<evidence type="ECO:0000256" key="6">
    <source>
        <dbReference type="ARBA" id="ARBA00022729"/>
    </source>
</evidence>
<dbReference type="SUPFAM" id="SSF56112">
    <property type="entry name" value="Protein kinase-like (PK-like)"/>
    <property type="match status" value="1"/>
</dbReference>
<keyword evidence="11" id="KW-0472">Membrane</keyword>
<dbReference type="Gene3D" id="1.10.510.10">
    <property type="entry name" value="Transferase(Phosphotransferase) domain 1"/>
    <property type="match status" value="1"/>
</dbReference>
<evidence type="ECO:0000256" key="3">
    <source>
        <dbReference type="ARBA" id="ARBA00022527"/>
    </source>
</evidence>
<evidence type="ECO:0000256" key="9">
    <source>
        <dbReference type="ARBA" id="ARBA00022840"/>
    </source>
</evidence>
<feature type="compositionally biased region" description="Low complexity" evidence="17">
    <location>
        <begin position="336"/>
        <end position="345"/>
    </location>
</feature>
<evidence type="ECO:0000256" key="10">
    <source>
        <dbReference type="ARBA" id="ARBA00022989"/>
    </source>
</evidence>
<keyword evidence="6" id="KW-0732">Signal</keyword>
<comment type="similarity">
    <text evidence="16">Belongs to the protein kinase superfamily.</text>
</comment>
<evidence type="ECO:0000259" key="18">
    <source>
        <dbReference type="PROSITE" id="PS50011"/>
    </source>
</evidence>
<keyword evidence="9 15" id="KW-0067">ATP-binding</keyword>
<keyword evidence="12" id="KW-0325">Glycoprotein</keyword>
<feature type="region of interest" description="Disordered" evidence="17">
    <location>
        <begin position="1"/>
        <end position="20"/>
    </location>
</feature>
<sequence length="364" mass="40662">MLKGIASVKSEDDKQDGGNAVSKSVDMLLSELAREKPQPFSHEELKRFTQSFNVKIGSGGFGDIFKGHFPNGVPIAVKVLKTSDADVMGKQFRNELSTMGRITHRSLIKLYGYCYNADITALVYEYMENGSFDKILFKNHLNIPWRKLFDIAIEIAKGISYLHESQIIHHDIKPSNVLLDSNLSPKVIDYGLASVNVELSQFAQTGFIGTRGYAAPEVSMGVMGPQGKISSKCDVFSFGIMLFDILGSKRNGESQDWLPGQVLKILEEKRLDEFIRKCGIEEKDEEEANILSRTALLCTQYNPPDRPSMSTVVKMLEGEIQLWTPVSPYPYYDPTSESSSRGGSTRSRHRGPPKIVSSTTYNER</sequence>
<dbReference type="FunFam" id="1.10.510.10:FF:001023">
    <property type="entry name" value="Os07g0541700 protein"/>
    <property type="match status" value="1"/>
</dbReference>
<feature type="region of interest" description="Disordered" evidence="17">
    <location>
        <begin position="327"/>
        <end position="364"/>
    </location>
</feature>
<evidence type="ECO:0000313" key="19">
    <source>
        <dbReference type="EMBL" id="PIA30265.1"/>
    </source>
</evidence>
<protein>
    <recommendedName>
        <fullName evidence="2">non-specific serine/threonine protein kinase</fullName>
        <ecNumber evidence="2">2.7.11.1</ecNumber>
    </recommendedName>
</protein>
<gene>
    <name evidence="19" type="ORF">AQUCO_05700159v1</name>
</gene>
<keyword evidence="20" id="KW-1185">Reference proteome</keyword>
<dbReference type="PANTHER" id="PTHR27009">
    <property type="entry name" value="RUST RESISTANCE KINASE LR10-RELATED"/>
    <property type="match status" value="1"/>
</dbReference>
<evidence type="ECO:0000256" key="11">
    <source>
        <dbReference type="ARBA" id="ARBA00023136"/>
    </source>
</evidence>
<keyword evidence="5" id="KW-0812">Transmembrane</keyword>
<dbReference type="GO" id="GO:0016020">
    <property type="term" value="C:membrane"/>
    <property type="evidence" value="ECO:0007669"/>
    <property type="project" value="UniProtKB-SubCell"/>
</dbReference>
<evidence type="ECO:0000256" key="1">
    <source>
        <dbReference type="ARBA" id="ARBA00004479"/>
    </source>
</evidence>
<feature type="domain" description="Protein kinase" evidence="18">
    <location>
        <begin position="50"/>
        <end position="332"/>
    </location>
</feature>
<feature type="binding site" evidence="15">
    <location>
        <position position="78"/>
    </location>
    <ligand>
        <name>ATP</name>
        <dbReference type="ChEBI" id="CHEBI:30616"/>
    </ligand>
</feature>
<dbReference type="STRING" id="218851.A0A2G5CG53"/>
<comment type="subcellular location">
    <subcellularLocation>
        <location evidence="1">Membrane</location>
        <topology evidence="1">Single-pass type I membrane protein</topology>
    </subcellularLocation>
</comment>
<evidence type="ECO:0000256" key="12">
    <source>
        <dbReference type="ARBA" id="ARBA00023180"/>
    </source>
</evidence>
<dbReference type="Gene3D" id="3.30.200.20">
    <property type="entry name" value="Phosphorylase Kinase, domain 1"/>
    <property type="match status" value="1"/>
</dbReference>
<dbReference type="OrthoDB" id="533232at2759"/>
<dbReference type="InterPro" id="IPR008271">
    <property type="entry name" value="Ser/Thr_kinase_AS"/>
</dbReference>
<dbReference type="Pfam" id="PF00069">
    <property type="entry name" value="Pkinase"/>
    <property type="match status" value="1"/>
</dbReference>
<dbReference type="InterPro" id="IPR045874">
    <property type="entry name" value="LRK10/LRL21-25-like"/>
</dbReference>
<dbReference type="InterPro" id="IPR011009">
    <property type="entry name" value="Kinase-like_dom_sf"/>
</dbReference>
<dbReference type="GO" id="GO:0005524">
    <property type="term" value="F:ATP binding"/>
    <property type="evidence" value="ECO:0007669"/>
    <property type="project" value="UniProtKB-UniRule"/>
</dbReference>
<name>A0A2G5CG53_AQUCA</name>
<dbReference type="InterPro" id="IPR017441">
    <property type="entry name" value="Protein_kinase_ATP_BS"/>
</dbReference>
<dbReference type="EMBL" id="KZ305074">
    <property type="protein sequence ID" value="PIA30265.1"/>
    <property type="molecule type" value="Genomic_DNA"/>
</dbReference>
<comment type="catalytic activity">
    <reaction evidence="14">
        <text>L-seryl-[protein] + ATP = O-phospho-L-seryl-[protein] + ADP + H(+)</text>
        <dbReference type="Rhea" id="RHEA:17989"/>
        <dbReference type="Rhea" id="RHEA-COMP:9863"/>
        <dbReference type="Rhea" id="RHEA-COMP:11604"/>
        <dbReference type="ChEBI" id="CHEBI:15378"/>
        <dbReference type="ChEBI" id="CHEBI:29999"/>
        <dbReference type="ChEBI" id="CHEBI:30616"/>
        <dbReference type="ChEBI" id="CHEBI:83421"/>
        <dbReference type="ChEBI" id="CHEBI:456216"/>
        <dbReference type="EC" id="2.7.11.1"/>
    </reaction>
</comment>
<keyword evidence="7 15" id="KW-0547">Nucleotide-binding</keyword>
<keyword evidence="8" id="KW-0418">Kinase</keyword>
<evidence type="ECO:0000256" key="14">
    <source>
        <dbReference type="ARBA" id="ARBA00048679"/>
    </source>
</evidence>
<evidence type="ECO:0000256" key="17">
    <source>
        <dbReference type="SAM" id="MobiDB-lite"/>
    </source>
</evidence>
<dbReference type="InterPro" id="IPR000719">
    <property type="entry name" value="Prot_kinase_dom"/>
</dbReference>
<dbReference type="PROSITE" id="PS00108">
    <property type="entry name" value="PROTEIN_KINASE_ST"/>
    <property type="match status" value="1"/>
</dbReference>
<reference evidence="19 20" key="1">
    <citation type="submission" date="2017-09" db="EMBL/GenBank/DDBJ databases">
        <title>WGS assembly of Aquilegia coerulea Goldsmith.</title>
        <authorList>
            <person name="Hodges S."/>
            <person name="Kramer E."/>
            <person name="Nordborg M."/>
            <person name="Tomkins J."/>
            <person name="Borevitz J."/>
            <person name="Derieg N."/>
            <person name="Yan J."/>
            <person name="Mihaltcheva S."/>
            <person name="Hayes R.D."/>
            <person name="Rokhsar D."/>
        </authorList>
    </citation>
    <scope>NUCLEOTIDE SEQUENCE [LARGE SCALE GENOMIC DNA]</scope>
    <source>
        <strain evidence="20">cv. Goldsmith</strain>
    </source>
</reference>
<dbReference type="PROSITE" id="PS00107">
    <property type="entry name" value="PROTEIN_KINASE_ATP"/>
    <property type="match status" value="1"/>
</dbReference>
<evidence type="ECO:0000256" key="7">
    <source>
        <dbReference type="ARBA" id="ARBA00022741"/>
    </source>
</evidence>
<keyword evidence="3 16" id="KW-0723">Serine/threonine-protein kinase</keyword>
<dbReference type="EC" id="2.7.11.1" evidence="2"/>
<comment type="catalytic activity">
    <reaction evidence="13">
        <text>L-threonyl-[protein] + ATP = O-phospho-L-threonyl-[protein] + ADP + H(+)</text>
        <dbReference type="Rhea" id="RHEA:46608"/>
        <dbReference type="Rhea" id="RHEA-COMP:11060"/>
        <dbReference type="Rhea" id="RHEA-COMP:11605"/>
        <dbReference type="ChEBI" id="CHEBI:15378"/>
        <dbReference type="ChEBI" id="CHEBI:30013"/>
        <dbReference type="ChEBI" id="CHEBI:30616"/>
        <dbReference type="ChEBI" id="CHEBI:61977"/>
        <dbReference type="ChEBI" id="CHEBI:456216"/>
        <dbReference type="EC" id="2.7.11.1"/>
    </reaction>
</comment>
<keyword evidence="10" id="KW-1133">Transmembrane helix</keyword>
<proteinExistence type="inferred from homology"/>
<evidence type="ECO:0000256" key="2">
    <source>
        <dbReference type="ARBA" id="ARBA00012513"/>
    </source>
</evidence>
<accession>A0A2G5CG53</accession>
<dbReference type="InParanoid" id="A0A2G5CG53"/>
<dbReference type="AlphaFoldDB" id="A0A2G5CG53"/>
<evidence type="ECO:0000256" key="8">
    <source>
        <dbReference type="ARBA" id="ARBA00022777"/>
    </source>
</evidence>
<dbReference type="Proteomes" id="UP000230069">
    <property type="component" value="Unassembled WGS sequence"/>
</dbReference>
<evidence type="ECO:0000313" key="20">
    <source>
        <dbReference type="Proteomes" id="UP000230069"/>
    </source>
</evidence>
<organism evidence="19 20">
    <name type="scientific">Aquilegia coerulea</name>
    <name type="common">Rocky mountain columbine</name>
    <dbReference type="NCBI Taxonomy" id="218851"/>
    <lineage>
        <taxon>Eukaryota</taxon>
        <taxon>Viridiplantae</taxon>
        <taxon>Streptophyta</taxon>
        <taxon>Embryophyta</taxon>
        <taxon>Tracheophyta</taxon>
        <taxon>Spermatophyta</taxon>
        <taxon>Magnoliopsida</taxon>
        <taxon>Ranunculales</taxon>
        <taxon>Ranunculaceae</taxon>
        <taxon>Thalictroideae</taxon>
        <taxon>Aquilegia</taxon>
    </lineage>
</organism>
<evidence type="ECO:0000256" key="16">
    <source>
        <dbReference type="RuleBase" id="RU000304"/>
    </source>
</evidence>
<evidence type="ECO:0000256" key="13">
    <source>
        <dbReference type="ARBA" id="ARBA00047899"/>
    </source>
</evidence>